<evidence type="ECO:0000259" key="2">
    <source>
        <dbReference type="PROSITE" id="PS51184"/>
    </source>
</evidence>
<comment type="caution">
    <text evidence="3">The sequence shown here is derived from an EMBL/GenBank/DDBJ whole genome shotgun (WGS) entry which is preliminary data.</text>
</comment>
<feature type="domain" description="JmjC" evidence="2">
    <location>
        <begin position="224"/>
        <end position="381"/>
    </location>
</feature>
<name>A0ABR2ZQK2_9AGAR</name>
<accession>A0ABR2ZQK2</accession>
<dbReference type="SUPFAM" id="SSF51197">
    <property type="entry name" value="Clavaminate synthase-like"/>
    <property type="match status" value="1"/>
</dbReference>
<dbReference type="Proteomes" id="UP001437256">
    <property type="component" value="Unassembled WGS sequence"/>
</dbReference>
<evidence type="ECO:0000313" key="3">
    <source>
        <dbReference type="EMBL" id="KAL0063595.1"/>
    </source>
</evidence>
<feature type="compositionally biased region" description="Polar residues" evidence="1">
    <location>
        <begin position="55"/>
        <end position="76"/>
    </location>
</feature>
<evidence type="ECO:0000256" key="1">
    <source>
        <dbReference type="SAM" id="MobiDB-lite"/>
    </source>
</evidence>
<gene>
    <name evidence="3" type="ORF">AAF712_009516</name>
</gene>
<keyword evidence="4" id="KW-1185">Reference proteome</keyword>
<dbReference type="Gene3D" id="2.60.120.650">
    <property type="entry name" value="Cupin"/>
    <property type="match status" value="1"/>
</dbReference>
<evidence type="ECO:0000313" key="4">
    <source>
        <dbReference type="Proteomes" id="UP001437256"/>
    </source>
</evidence>
<protein>
    <recommendedName>
        <fullName evidence="2">JmjC domain-containing protein</fullName>
    </recommendedName>
</protein>
<organism evidence="3 4">
    <name type="scientific">Marasmius tenuissimus</name>
    <dbReference type="NCBI Taxonomy" id="585030"/>
    <lineage>
        <taxon>Eukaryota</taxon>
        <taxon>Fungi</taxon>
        <taxon>Dikarya</taxon>
        <taxon>Basidiomycota</taxon>
        <taxon>Agaricomycotina</taxon>
        <taxon>Agaricomycetes</taxon>
        <taxon>Agaricomycetidae</taxon>
        <taxon>Agaricales</taxon>
        <taxon>Marasmiineae</taxon>
        <taxon>Marasmiaceae</taxon>
        <taxon>Marasmius</taxon>
    </lineage>
</organism>
<dbReference type="PROSITE" id="PS51184">
    <property type="entry name" value="JMJC"/>
    <property type="match status" value="1"/>
</dbReference>
<reference evidence="3 4" key="1">
    <citation type="submission" date="2024-05" db="EMBL/GenBank/DDBJ databases">
        <title>A draft genome resource for the thread blight pathogen Marasmius tenuissimus strain MS-2.</title>
        <authorList>
            <person name="Yulfo-Soto G.E."/>
            <person name="Baruah I.K."/>
            <person name="Amoako-Attah I."/>
            <person name="Bukari Y."/>
            <person name="Meinhardt L.W."/>
            <person name="Bailey B.A."/>
            <person name="Cohen S.P."/>
        </authorList>
    </citation>
    <scope>NUCLEOTIDE SEQUENCE [LARGE SCALE GENOMIC DNA]</scope>
    <source>
        <strain evidence="3 4">MS-2</strain>
    </source>
</reference>
<sequence>MSQFLLSLQKVSVDHWQVLSDDTLNVKFPLEPPASLKRDNKKNFAKYRPYQGTLSWRNTSSEPSAISSPNTDSIAEQPQPLKRTKTLCSPAVNGWVTNLLSQWNNPFTVSINSSTTVEGILNCIATTSFHIPFFRATLDDQPPKCLIQFHERPSSIIHPHPSLILGDILASEPEDIIVSHTILGHLTDIPTVRDIVYAFLTATTRSSPSHDENEAALYSILKVPFTPDGMGLCQLQSPFPDDFDGVYDRKPPSKSPNWSSAFTPPGSITRPHIDWYGAAEMMYHVSGEKLWLLWPGTPENLETLYNWKHKSPNNDPTITITEAITRLKGLQLVFFSAPCAWELPPCTIHVCLGFSFSGHLGVAFWSPCGFSTAQWTIEFYLITVPTMPSPAHIRLHLLKQTILKSILEGSMITTPPRESRHNPTEWQSPSTHQLRAGLSHAGRARSTESTNITTTTMQGVLAFVPSHHTIQEVLDHPHMLQLEPNNIMVPGSCTVTADMRADHKIGTGGFKTCHLATITLFAGSSVHANFPGLETLMNAKQVCLKQVYIM</sequence>
<dbReference type="EMBL" id="JBBXMP010000078">
    <property type="protein sequence ID" value="KAL0063595.1"/>
    <property type="molecule type" value="Genomic_DNA"/>
</dbReference>
<proteinExistence type="predicted"/>
<feature type="region of interest" description="Disordered" evidence="1">
    <location>
        <begin position="55"/>
        <end position="79"/>
    </location>
</feature>
<dbReference type="InterPro" id="IPR003347">
    <property type="entry name" value="JmjC_dom"/>
</dbReference>